<reference evidence="8" key="2">
    <citation type="journal article" date="2023" name="Plants (Basel)">
        <title>Annotation of the Turnera subulata (Passifloraceae) Draft Genome Reveals the S-Locus Evolved after the Divergence of Turneroideae from Passifloroideae in a Stepwise Manner.</title>
        <authorList>
            <person name="Henning P.M."/>
            <person name="Roalson E.H."/>
            <person name="Mir W."/>
            <person name="McCubbin A.G."/>
            <person name="Shore J.S."/>
        </authorList>
    </citation>
    <scope>NUCLEOTIDE SEQUENCE</scope>
    <source>
        <strain evidence="8">F60SS</strain>
    </source>
</reference>
<keyword evidence="4" id="KW-0418">Kinase</keyword>
<dbReference type="GO" id="GO:0005737">
    <property type="term" value="C:cytoplasm"/>
    <property type="evidence" value="ECO:0007669"/>
    <property type="project" value="TreeGrafter"/>
</dbReference>
<evidence type="ECO:0000259" key="7">
    <source>
        <dbReference type="PROSITE" id="PS50011"/>
    </source>
</evidence>
<organism evidence="8 9">
    <name type="scientific">Turnera subulata</name>
    <dbReference type="NCBI Taxonomy" id="218843"/>
    <lineage>
        <taxon>Eukaryota</taxon>
        <taxon>Viridiplantae</taxon>
        <taxon>Streptophyta</taxon>
        <taxon>Embryophyta</taxon>
        <taxon>Tracheophyta</taxon>
        <taxon>Spermatophyta</taxon>
        <taxon>Magnoliopsida</taxon>
        <taxon>eudicotyledons</taxon>
        <taxon>Gunneridae</taxon>
        <taxon>Pentapetalae</taxon>
        <taxon>rosids</taxon>
        <taxon>fabids</taxon>
        <taxon>Malpighiales</taxon>
        <taxon>Passifloraceae</taxon>
        <taxon>Turnera</taxon>
    </lineage>
</organism>
<dbReference type="EMBL" id="JAKUCV010003057">
    <property type="protein sequence ID" value="KAJ4840351.1"/>
    <property type="molecule type" value="Genomic_DNA"/>
</dbReference>
<reference evidence="8" key="1">
    <citation type="submission" date="2022-02" db="EMBL/GenBank/DDBJ databases">
        <authorList>
            <person name="Henning P.M."/>
            <person name="McCubbin A.G."/>
            <person name="Shore J.S."/>
        </authorList>
    </citation>
    <scope>NUCLEOTIDE SEQUENCE</scope>
    <source>
        <strain evidence="8">F60SS</strain>
        <tissue evidence="8">Leaves</tissue>
    </source>
</reference>
<dbReference type="Gene3D" id="3.30.200.20">
    <property type="entry name" value="Phosphorylase Kinase, domain 1"/>
    <property type="match status" value="1"/>
</dbReference>
<dbReference type="InterPro" id="IPR017441">
    <property type="entry name" value="Protein_kinase_ATP_BS"/>
</dbReference>
<feature type="domain" description="Protein kinase" evidence="7">
    <location>
        <begin position="9"/>
        <end position="280"/>
    </location>
</feature>
<dbReference type="SUPFAM" id="SSF56112">
    <property type="entry name" value="Protein kinase-like (PK-like)"/>
    <property type="match status" value="1"/>
</dbReference>
<dbReference type="PROSITE" id="PS00107">
    <property type="entry name" value="PROTEIN_KINASE_ATP"/>
    <property type="match status" value="1"/>
</dbReference>
<evidence type="ECO:0000313" key="9">
    <source>
        <dbReference type="Proteomes" id="UP001141552"/>
    </source>
</evidence>
<proteinExistence type="predicted"/>
<accession>A0A9Q0G1P2</accession>
<dbReference type="GO" id="GO:0030332">
    <property type="term" value="F:cyclin binding"/>
    <property type="evidence" value="ECO:0007669"/>
    <property type="project" value="TreeGrafter"/>
</dbReference>
<protein>
    <recommendedName>
        <fullName evidence="7">Protein kinase domain-containing protein</fullName>
    </recommendedName>
</protein>
<dbReference type="OrthoDB" id="1732493at2759"/>
<dbReference type="PANTHER" id="PTHR24056:SF178">
    <property type="entry name" value="CYCLIN-DEPENDENT KINASE B2-2"/>
    <property type="match status" value="1"/>
</dbReference>
<evidence type="ECO:0000313" key="8">
    <source>
        <dbReference type="EMBL" id="KAJ4840351.1"/>
    </source>
</evidence>
<evidence type="ECO:0000256" key="3">
    <source>
        <dbReference type="ARBA" id="ARBA00022741"/>
    </source>
</evidence>
<dbReference type="InterPro" id="IPR011009">
    <property type="entry name" value="Kinase-like_dom_sf"/>
</dbReference>
<dbReference type="GO" id="GO:0004693">
    <property type="term" value="F:cyclin-dependent protein serine/threonine kinase activity"/>
    <property type="evidence" value="ECO:0007669"/>
    <property type="project" value="TreeGrafter"/>
</dbReference>
<keyword evidence="2" id="KW-0808">Transferase</keyword>
<dbReference type="Pfam" id="PF00069">
    <property type="entry name" value="Pkinase"/>
    <property type="match status" value="1"/>
</dbReference>
<evidence type="ECO:0000256" key="2">
    <source>
        <dbReference type="ARBA" id="ARBA00022679"/>
    </source>
</evidence>
<keyword evidence="9" id="KW-1185">Reference proteome</keyword>
<dbReference type="InterPro" id="IPR050108">
    <property type="entry name" value="CDK"/>
</dbReference>
<evidence type="ECO:0000256" key="4">
    <source>
        <dbReference type="ARBA" id="ARBA00022777"/>
    </source>
</evidence>
<comment type="caution">
    <text evidence="8">The sequence shown here is derived from an EMBL/GenBank/DDBJ whole genome shotgun (WGS) entry which is preliminary data.</text>
</comment>
<evidence type="ECO:0000256" key="1">
    <source>
        <dbReference type="ARBA" id="ARBA00022527"/>
    </source>
</evidence>
<dbReference type="PROSITE" id="PS50011">
    <property type="entry name" value="PROTEIN_KINASE_DOM"/>
    <property type="match status" value="1"/>
</dbReference>
<dbReference type="FunFam" id="1.10.510.10:FF:000624">
    <property type="entry name" value="Mitogen-activated protein kinase"/>
    <property type="match status" value="1"/>
</dbReference>
<keyword evidence="1" id="KW-0723">Serine/threonine-protein kinase</keyword>
<dbReference type="Proteomes" id="UP001141552">
    <property type="component" value="Unassembled WGS sequence"/>
</dbReference>
<evidence type="ECO:0000256" key="5">
    <source>
        <dbReference type="ARBA" id="ARBA00022840"/>
    </source>
</evidence>
<dbReference type="GO" id="GO:0005524">
    <property type="term" value="F:ATP binding"/>
    <property type="evidence" value="ECO:0007669"/>
    <property type="project" value="UniProtKB-UniRule"/>
</dbReference>
<sequence>MRGAVMDGYDMLVKIGEGSFGEVYRARQKSTGRIVALKKTRLHDDNDGIHPTHLREVSILRWPSHCEVVGYDGREDRGRDVFEYKDTDMEKFICSYKQAALMYQLCLGLAFVHSRGVLHRDLKPNILLMDPKTMLLKIADFGLARTYTPSINRAYSPDVIFTWYRAPELLLGLHYSIAADIWSVGCIFAELVNKKVFFHGDSELQQIHEIFSVLGTPNEQEWPGVTKLVNWNQLPKWRTRALSAVVPDLDAHGQDLLQEFLHYNPSKRISAKKALEHPYFDGVRQENSE</sequence>
<name>A0A9Q0G1P2_9ROSI</name>
<dbReference type="GO" id="GO:0010389">
    <property type="term" value="P:regulation of G2/M transition of mitotic cell cycle"/>
    <property type="evidence" value="ECO:0007669"/>
    <property type="project" value="TreeGrafter"/>
</dbReference>
<keyword evidence="3 6" id="KW-0547">Nucleotide-binding</keyword>
<keyword evidence="5 6" id="KW-0067">ATP-binding</keyword>
<dbReference type="GO" id="GO:0000082">
    <property type="term" value="P:G1/S transition of mitotic cell cycle"/>
    <property type="evidence" value="ECO:0007669"/>
    <property type="project" value="TreeGrafter"/>
</dbReference>
<feature type="binding site" evidence="6">
    <location>
        <position position="38"/>
    </location>
    <ligand>
        <name>ATP</name>
        <dbReference type="ChEBI" id="CHEBI:30616"/>
    </ligand>
</feature>
<dbReference type="PANTHER" id="PTHR24056">
    <property type="entry name" value="CELL DIVISION PROTEIN KINASE"/>
    <property type="match status" value="1"/>
</dbReference>
<dbReference type="InterPro" id="IPR000719">
    <property type="entry name" value="Prot_kinase_dom"/>
</dbReference>
<evidence type="ECO:0000256" key="6">
    <source>
        <dbReference type="PROSITE-ProRule" id="PRU10141"/>
    </source>
</evidence>
<dbReference type="GO" id="GO:0007165">
    <property type="term" value="P:signal transduction"/>
    <property type="evidence" value="ECO:0007669"/>
    <property type="project" value="TreeGrafter"/>
</dbReference>
<dbReference type="GO" id="GO:0005634">
    <property type="term" value="C:nucleus"/>
    <property type="evidence" value="ECO:0007669"/>
    <property type="project" value="TreeGrafter"/>
</dbReference>
<dbReference type="AlphaFoldDB" id="A0A9Q0G1P2"/>
<dbReference type="GO" id="GO:0000307">
    <property type="term" value="C:cyclin-dependent protein kinase holoenzyme complex"/>
    <property type="evidence" value="ECO:0007669"/>
    <property type="project" value="TreeGrafter"/>
</dbReference>
<dbReference type="Gene3D" id="1.10.510.10">
    <property type="entry name" value="Transferase(Phosphotransferase) domain 1"/>
    <property type="match status" value="1"/>
</dbReference>
<gene>
    <name evidence="8" type="ORF">Tsubulata_007618</name>
</gene>
<dbReference type="GO" id="GO:0010468">
    <property type="term" value="P:regulation of gene expression"/>
    <property type="evidence" value="ECO:0007669"/>
    <property type="project" value="TreeGrafter"/>
</dbReference>